<feature type="compositionally biased region" description="Polar residues" evidence="2">
    <location>
        <begin position="166"/>
        <end position="183"/>
    </location>
</feature>
<dbReference type="EMBL" id="CAADGH010000066">
    <property type="protein sequence ID" value="VFK76636.1"/>
    <property type="molecule type" value="Genomic_DNA"/>
</dbReference>
<evidence type="ECO:0000256" key="2">
    <source>
        <dbReference type="SAM" id="MobiDB-lite"/>
    </source>
</evidence>
<name>A0A451BEC9_9GAMM</name>
<dbReference type="PANTHER" id="PTHR35586">
    <property type="entry name" value="SLL1691 PROTEIN"/>
    <property type="match status" value="1"/>
</dbReference>
<sequence length="183" mass="20746">MKCLGSRQITWINLPLFQNKRINCGSFLFLAQFILIRYMPHVLSDNRDLEKQIKEAEQMLTQIAVEKMPFYQLGMERCVKKGMERGVTQGIERGMKLGCAKGEVSFLLRLLGYKFGTLPPHIYQRIEHASSDELAAWGQRILNATTLSEVFDDATDHATLAPVSPTIPTSEFDNRSTSPQPRA</sequence>
<proteinExistence type="predicted"/>
<dbReference type="EMBL" id="CAADFQ010000067">
    <property type="protein sequence ID" value="VFK34297.1"/>
    <property type="molecule type" value="Genomic_DNA"/>
</dbReference>
<protein>
    <recommendedName>
        <fullName evidence="3">DUF4351 domain-containing protein</fullName>
    </recommendedName>
</protein>
<evidence type="ECO:0000256" key="1">
    <source>
        <dbReference type="SAM" id="Coils"/>
    </source>
</evidence>
<evidence type="ECO:0000313" key="4">
    <source>
        <dbReference type="EMBL" id="VFK24332.1"/>
    </source>
</evidence>
<feature type="region of interest" description="Disordered" evidence="2">
    <location>
        <begin position="162"/>
        <end position="183"/>
    </location>
</feature>
<evidence type="ECO:0000259" key="3">
    <source>
        <dbReference type="Pfam" id="PF14261"/>
    </source>
</evidence>
<evidence type="ECO:0000313" key="5">
    <source>
        <dbReference type="EMBL" id="VFK34297.1"/>
    </source>
</evidence>
<dbReference type="InterPro" id="IPR025587">
    <property type="entry name" value="DUF4351"/>
</dbReference>
<dbReference type="Pfam" id="PF14261">
    <property type="entry name" value="DUF4351"/>
    <property type="match status" value="1"/>
</dbReference>
<dbReference type="AlphaFoldDB" id="A0A451BEC9"/>
<accession>A0A451BEC9</accession>
<dbReference type="PANTHER" id="PTHR35586:SF1">
    <property type="entry name" value="SLL1691 PROTEIN"/>
    <property type="match status" value="1"/>
</dbReference>
<reference evidence="6" key="1">
    <citation type="submission" date="2019-02" db="EMBL/GenBank/DDBJ databases">
        <authorList>
            <person name="Gruber-Vodicka R. H."/>
            <person name="Seah K. B. B."/>
        </authorList>
    </citation>
    <scope>NUCLEOTIDE SEQUENCE</scope>
    <source>
        <strain evidence="4">BECK_BZ197</strain>
        <strain evidence="6">BECK_BZ198</strain>
        <strain evidence="5">BECK_BZ199</strain>
    </source>
</reference>
<feature type="coiled-coil region" evidence="1">
    <location>
        <begin position="39"/>
        <end position="66"/>
    </location>
</feature>
<evidence type="ECO:0000313" key="6">
    <source>
        <dbReference type="EMBL" id="VFK76636.1"/>
    </source>
</evidence>
<organism evidence="6">
    <name type="scientific">Candidatus Kentrum sp. MB</name>
    <dbReference type="NCBI Taxonomy" id="2138164"/>
    <lineage>
        <taxon>Bacteria</taxon>
        <taxon>Pseudomonadati</taxon>
        <taxon>Pseudomonadota</taxon>
        <taxon>Gammaproteobacteria</taxon>
        <taxon>Candidatus Kentrum</taxon>
    </lineage>
</organism>
<gene>
    <name evidence="4" type="ORF">BECKMB1821G_GA0114241_10083</name>
    <name evidence="6" type="ORF">BECKMB1821H_GA0114242_10662</name>
    <name evidence="5" type="ORF">BECKMB1821I_GA0114274_10672</name>
</gene>
<dbReference type="EMBL" id="CAADFO010000008">
    <property type="protein sequence ID" value="VFK24332.1"/>
    <property type="molecule type" value="Genomic_DNA"/>
</dbReference>
<feature type="domain" description="DUF4351" evidence="3">
    <location>
        <begin position="98"/>
        <end position="149"/>
    </location>
</feature>
<keyword evidence="1" id="KW-0175">Coiled coil</keyword>